<dbReference type="EMBL" id="JAHRIQ010082970">
    <property type="protein sequence ID" value="MEQ2248420.1"/>
    <property type="molecule type" value="Genomic_DNA"/>
</dbReference>
<comment type="caution">
    <text evidence="1">The sequence shown here is derived from an EMBL/GenBank/DDBJ whole genome shotgun (WGS) entry which is preliminary data.</text>
</comment>
<evidence type="ECO:0000313" key="2">
    <source>
        <dbReference type="Proteomes" id="UP001482620"/>
    </source>
</evidence>
<organism evidence="1 2">
    <name type="scientific">Ilyodon furcidens</name>
    <name type="common">goldbreast splitfin</name>
    <dbReference type="NCBI Taxonomy" id="33524"/>
    <lineage>
        <taxon>Eukaryota</taxon>
        <taxon>Metazoa</taxon>
        <taxon>Chordata</taxon>
        <taxon>Craniata</taxon>
        <taxon>Vertebrata</taxon>
        <taxon>Euteleostomi</taxon>
        <taxon>Actinopterygii</taxon>
        <taxon>Neopterygii</taxon>
        <taxon>Teleostei</taxon>
        <taxon>Neoteleostei</taxon>
        <taxon>Acanthomorphata</taxon>
        <taxon>Ovalentaria</taxon>
        <taxon>Atherinomorphae</taxon>
        <taxon>Cyprinodontiformes</taxon>
        <taxon>Goodeidae</taxon>
        <taxon>Ilyodon</taxon>
    </lineage>
</organism>
<proteinExistence type="predicted"/>
<gene>
    <name evidence="1" type="ORF">ILYODFUR_018965</name>
</gene>
<name>A0ABV0UVI2_9TELE</name>
<accession>A0ABV0UVI2</accession>
<keyword evidence="2" id="KW-1185">Reference proteome</keyword>
<sequence>MNSAKLLVFTEQIQKECHEVLSKTNEFTYTHFSPHVLLETHHPSVVIKFPAELFVTYCLDQLLVQVSVCCSFYVFFVSLADALPIRLVIFSAPTVKNLPLGGLEKGLRHPELSLMLAKSCCWN</sequence>
<dbReference type="Proteomes" id="UP001482620">
    <property type="component" value="Unassembled WGS sequence"/>
</dbReference>
<protein>
    <submittedName>
        <fullName evidence="1">Uncharacterized protein</fullName>
    </submittedName>
</protein>
<evidence type="ECO:0000313" key="1">
    <source>
        <dbReference type="EMBL" id="MEQ2248420.1"/>
    </source>
</evidence>
<reference evidence="1 2" key="1">
    <citation type="submission" date="2021-06" db="EMBL/GenBank/DDBJ databases">
        <authorList>
            <person name="Palmer J.M."/>
        </authorList>
    </citation>
    <scope>NUCLEOTIDE SEQUENCE [LARGE SCALE GENOMIC DNA]</scope>
    <source>
        <strain evidence="2">if_2019</strain>
        <tissue evidence="1">Muscle</tissue>
    </source>
</reference>